<dbReference type="OrthoDB" id="9891732at2"/>
<name>A0A1C7I661_9FIRM</name>
<evidence type="ECO:0000313" key="2">
    <source>
        <dbReference type="Proteomes" id="UP000092574"/>
    </source>
</evidence>
<accession>A0A1C7I661</accession>
<protein>
    <submittedName>
        <fullName evidence="1">Uncharacterized protein</fullName>
    </submittedName>
</protein>
<sequence>MDSEDNAFEEWISRCVLEETAEMIKDMERDPKLDKFVASQELYERILKKAHKRGLLVEEDDED</sequence>
<dbReference type="RefSeq" id="WP_065541311.1">
    <property type="nucleotide sequence ID" value="NZ_CP015405.2"/>
</dbReference>
<dbReference type="EMBL" id="CP015405">
    <property type="protein sequence ID" value="ANU75096.1"/>
    <property type="molecule type" value="Genomic_DNA"/>
</dbReference>
<dbReference type="KEGG" id="byl:A4V09_04565"/>
<evidence type="ECO:0000313" key="1">
    <source>
        <dbReference type="EMBL" id="ANU75096.1"/>
    </source>
</evidence>
<proteinExistence type="predicted"/>
<dbReference type="Proteomes" id="UP000092574">
    <property type="component" value="Chromosome"/>
</dbReference>
<keyword evidence="2" id="KW-1185">Reference proteome</keyword>
<dbReference type="AlphaFoldDB" id="A0A1C7I661"/>
<gene>
    <name evidence="1" type="ORF">A4V09_04565</name>
</gene>
<organism evidence="1 2">
    <name type="scientific">Blautia pseudococcoides</name>
    <dbReference type="NCBI Taxonomy" id="1796616"/>
    <lineage>
        <taxon>Bacteria</taxon>
        <taxon>Bacillati</taxon>
        <taxon>Bacillota</taxon>
        <taxon>Clostridia</taxon>
        <taxon>Lachnospirales</taxon>
        <taxon>Lachnospiraceae</taxon>
        <taxon>Blautia</taxon>
    </lineage>
</organism>
<reference evidence="1" key="1">
    <citation type="submission" date="2017-04" db="EMBL/GenBank/DDBJ databases">
        <title>Complete Genome Sequences of Twelve Strains of a Stable Defined Moderately Diverse Mouse Microbiota 2 (sDMDMm2).</title>
        <authorList>
            <person name="Uchimura Y."/>
            <person name="Wyss M."/>
            <person name="Brugiroux S."/>
            <person name="Limenitakis J.P."/>
            <person name="Stecher B."/>
            <person name="McCoy K.D."/>
            <person name="Macpherson A.J."/>
        </authorList>
    </citation>
    <scope>NUCLEOTIDE SEQUENCE</scope>
    <source>
        <strain evidence="1">YL58</strain>
    </source>
</reference>